<keyword evidence="1" id="KW-0175">Coiled coil</keyword>
<evidence type="ECO:0000313" key="3">
    <source>
        <dbReference type="Proteomes" id="UP000789375"/>
    </source>
</evidence>
<gene>
    <name evidence="2" type="ORF">FMOSSE_LOCUS3222</name>
</gene>
<dbReference type="EMBL" id="CAJVPP010000459">
    <property type="protein sequence ID" value="CAG8484976.1"/>
    <property type="molecule type" value="Genomic_DNA"/>
</dbReference>
<accession>A0A9N8WFK3</accession>
<dbReference type="AlphaFoldDB" id="A0A9N8WFK3"/>
<comment type="caution">
    <text evidence="2">The sequence shown here is derived from an EMBL/GenBank/DDBJ whole genome shotgun (WGS) entry which is preliminary data.</text>
</comment>
<keyword evidence="3" id="KW-1185">Reference proteome</keyword>
<name>A0A9N8WFK3_FUNMO</name>
<proteinExistence type="predicted"/>
<protein>
    <submittedName>
        <fullName evidence="2">14420_t:CDS:1</fullName>
    </submittedName>
</protein>
<evidence type="ECO:0000313" key="2">
    <source>
        <dbReference type="EMBL" id="CAG8484976.1"/>
    </source>
</evidence>
<reference evidence="2" key="1">
    <citation type="submission" date="2021-06" db="EMBL/GenBank/DDBJ databases">
        <authorList>
            <person name="Kallberg Y."/>
            <person name="Tangrot J."/>
            <person name="Rosling A."/>
        </authorList>
    </citation>
    <scope>NUCLEOTIDE SEQUENCE</scope>
    <source>
        <strain evidence="2">87-6 pot B 2015</strain>
    </source>
</reference>
<sequence length="475" mass="55616">MDSSFNESSHNLKHDLILENSNPSYNVDDEKNVLFSQVNVKGFDKYSELLEDEINALDNLVENIQDPRIEKYDQLLQTHKGLQKGNEELRKNYETLQKNHEELQKVHGVLQNDHKELQDKFQSCKNEKAQIANQLKQLKKLETINTKTIDNYKKNADYYENYVDELKKANVDLKEQASKYQSALGIAKTFRLGDEDKNNSVQLRDDILSLQNALEIYITNLRPNISIDIKMVNTLFTKYQSKIKLKTKDNAFSSIKAVLQRHVLETIFGYIKTYFDRTSSIFERVSFFNRKDDYYLEAQFVNKAKELDKLANEFASTRDGTDNVTSAVPIKIRQQIYAALGTRGFSDIVIDENKPNEHNFINLHKEKLNKEMDSYRKINDPAKEKEIKNKTADIIREVVRIFFFRLKTQEPIAEYEWISPNEEFDSNRMTESSHEDDIENAYVDLCIFPLIYKKSNYSSNLQVYTPAKVLIHYKQ</sequence>
<organism evidence="2 3">
    <name type="scientific">Funneliformis mosseae</name>
    <name type="common">Endomycorrhizal fungus</name>
    <name type="synonym">Glomus mosseae</name>
    <dbReference type="NCBI Taxonomy" id="27381"/>
    <lineage>
        <taxon>Eukaryota</taxon>
        <taxon>Fungi</taxon>
        <taxon>Fungi incertae sedis</taxon>
        <taxon>Mucoromycota</taxon>
        <taxon>Glomeromycotina</taxon>
        <taxon>Glomeromycetes</taxon>
        <taxon>Glomerales</taxon>
        <taxon>Glomeraceae</taxon>
        <taxon>Funneliformis</taxon>
    </lineage>
</organism>
<evidence type="ECO:0000256" key="1">
    <source>
        <dbReference type="SAM" id="Coils"/>
    </source>
</evidence>
<feature type="coiled-coil region" evidence="1">
    <location>
        <begin position="43"/>
        <end position="183"/>
    </location>
</feature>
<dbReference type="Proteomes" id="UP000789375">
    <property type="component" value="Unassembled WGS sequence"/>
</dbReference>